<proteinExistence type="predicted"/>
<dbReference type="Proteomes" id="UP000233256">
    <property type="component" value="Unassembled WGS sequence"/>
</dbReference>
<reference evidence="1 2" key="1">
    <citation type="journal article" date="2017" name="ISME J.">
        <title>Potential for microbial H2 and metal transformations associated with novel bacteria and archaea in deep terrestrial subsurface sediments.</title>
        <authorList>
            <person name="Hernsdorf A.W."/>
            <person name="Amano Y."/>
            <person name="Miyakawa K."/>
            <person name="Ise K."/>
            <person name="Suzuki Y."/>
            <person name="Anantharaman K."/>
            <person name="Probst A."/>
            <person name="Burstein D."/>
            <person name="Thomas B.C."/>
            <person name="Banfield J.F."/>
        </authorList>
    </citation>
    <scope>NUCLEOTIDE SEQUENCE [LARGE SCALE GENOMIC DNA]</scope>
    <source>
        <strain evidence="1">HGW-Wallbacteria-1</strain>
    </source>
</reference>
<gene>
    <name evidence="1" type="ORF">CVV64_17840</name>
</gene>
<accession>A0A2N1PK43</accession>
<evidence type="ECO:0000313" key="1">
    <source>
        <dbReference type="EMBL" id="PKK88652.1"/>
    </source>
</evidence>
<organism evidence="1 2">
    <name type="scientific">Candidatus Wallbacteria bacterium HGW-Wallbacteria-1</name>
    <dbReference type="NCBI Taxonomy" id="2013854"/>
    <lineage>
        <taxon>Bacteria</taxon>
        <taxon>Candidatus Walliibacteriota</taxon>
    </lineage>
</organism>
<protein>
    <recommendedName>
        <fullName evidence="3">Nif11 domain-containing protein</fullName>
    </recommendedName>
</protein>
<dbReference type="AlphaFoldDB" id="A0A2N1PK43"/>
<evidence type="ECO:0008006" key="3">
    <source>
        <dbReference type="Google" id="ProtNLM"/>
    </source>
</evidence>
<evidence type="ECO:0000313" key="2">
    <source>
        <dbReference type="Proteomes" id="UP000233256"/>
    </source>
</evidence>
<dbReference type="EMBL" id="PGXC01000038">
    <property type="protein sequence ID" value="PKK88652.1"/>
    <property type="molecule type" value="Genomic_DNA"/>
</dbReference>
<sequence length="128" mass="14398">MKRNSMTDFIDRLKENRELIDRVSEIARSRDTDTLRKFLQEQGVSEEDINWGLKFNKTLHTTTEEKELSDEDLEMVAGGKGCIVHSIDDEGVGLCLLMHNIAGSGADDGSLSACVLADLWVERKTDRI</sequence>
<comment type="caution">
    <text evidence="1">The sequence shown here is derived from an EMBL/GenBank/DDBJ whole genome shotgun (WGS) entry which is preliminary data.</text>
</comment>
<name>A0A2N1PK43_9BACT</name>